<dbReference type="Proteomes" id="UP001170954">
    <property type="component" value="Unassembled WGS sequence"/>
</dbReference>
<feature type="transmembrane region" description="Helical" evidence="7">
    <location>
        <begin position="286"/>
        <end position="307"/>
    </location>
</feature>
<evidence type="ECO:0000313" key="12">
    <source>
        <dbReference type="Proteomes" id="UP001170954"/>
    </source>
</evidence>
<protein>
    <submittedName>
        <fullName evidence="11">Mechanosensitive ion channel family protein</fullName>
    </submittedName>
</protein>
<dbReference type="Gene3D" id="3.30.70.100">
    <property type="match status" value="1"/>
</dbReference>
<keyword evidence="12" id="KW-1185">Reference proteome</keyword>
<evidence type="ECO:0000259" key="10">
    <source>
        <dbReference type="Pfam" id="PF21082"/>
    </source>
</evidence>
<dbReference type="InterPro" id="IPR011066">
    <property type="entry name" value="MscS_channel_C_sf"/>
</dbReference>
<keyword evidence="8" id="KW-0732">Signal</keyword>
<evidence type="ECO:0000256" key="1">
    <source>
        <dbReference type="ARBA" id="ARBA00004651"/>
    </source>
</evidence>
<evidence type="ECO:0000256" key="8">
    <source>
        <dbReference type="SAM" id="SignalP"/>
    </source>
</evidence>
<evidence type="ECO:0000256" key="7">
    <source>
        <dbReference type="SAM" id="Phobius"/>
    </source>
</evidence>
<feature type="transmembrane region" description="Helical" evidence="7">
    <location>
        <begin position="220"/>
        <end position="240"/>
    </location>
</feature>
<dbReference type="Pfam" id="PF21082">
    <property type="entry name" value="MS_channel_3rd"/>
    <property type="match status" value="1"/>
</dbReference>
<reference evidence="11" key="2">
    <citation type="journal article" date="2022" name="Sci. Total Environ.">
        <title>Prevalence, transmission, and molecular epidemiology of tet(X)-positive bacteria among humans, animals, and environmental niches in China: An epidemiological, and genomic-based study.</title>
        <authorList>
            <person name="Dong N."/>
            <person name="Zeng Y."/>
            <person name="Cai C."/>
            <person name="Sun C."/>
            <person name="Lu J."/>
            <person name="Liu C."/>
            <person name="Zhou H."/>
            <person name="Sun Q."/>
            <person name="Shu L."/>
            <person name="Wang H."/>
            <person name="Wang Y."/>
            <person name="Wang S."/>
            <person name="Wu C."/>
            <person name="Chan E.W."/>
            <person name="Chen G."/>
            <person name="Shen Z."/>
            <person name="Chen S."/>
            <person name="Zhang R."/>
        </authorList>
    </citation>
    <scope>NUCLEOTIDE SEQUENCE</scope>
    <source>
        <strain evidence="11">R1692</strain>
    </source>
</reference>
<feature type="chain" id="PRO_5045605081" evidence="8">
    <location>
        <begin position="23"/>
        <end position="625"/>
    </location>
</feature>
<reference evidence="11" key="1">
    <citation type="submission" date="2020-06" db="EMBL/GenBank/DDBJ databases">
        <authorList>
            <person name="Dong N."/>
        </authorList>
    </citation>
    <scope>NUCLEOTIDE SEQUENCE</scope>
    <source>
        <strain evidence="11">R1692</strain>
    </source>
</reference>
<sequence>MRNLLTKIITMLMLSCSIASYGQTDSIVQKNDSINNIALHEYNQKLAEVEQHRIADSIKKIELESQLLKLKTTDNFQKEELLQQLKSIEENEKSRIEDKKRHIDSLRNTAKGYPVFGVMKDTLFLVYSKIGASTPKERAINISRKIDKLYEDDFFKTDSILVVKSENTYDIVYGEIILMSISENDAIWYGRSMHELAQSFKESIKNSIVEAKNENSWLKIIVRIGLVLLVIAIAWGLIWLTGKGYSRLLLFINAKKDKWLKDLSYKDYTFLTAEQEMQVILFLIKIFRWFVYAILLYFTLPIIFSIFPFSRDWADALFQLIWSPFKGVLIAVWEYLPNLFSILVIYFVMKYVIRFVRYIFHEIEAEKLKISGFHADWAMPTYSIVKFLLYAFMFVLIFPYLPGSDSNIFKGVSVFIGVLFSLGSSSAIANMVAGLVITYMRPFKIGDRIKIGDVTGDVVEKTLLVTRIRTIKNEVITIPNSSVLNGNTTNYSSEAIEKGLIIHTTVTIGYDVPWKDMHQALIDAALRTNLILDEPKPFVLQTSLEDFYVAYQINAYTREAGKQALIYSNLHQNIQDICNERGIEILSPHYRAARDGNMTTIPADYLPNDYKAPSFNVKVETSNDK</sequence>
<dbReference type="RefSeq" id="WP_003009463.1">
    <property type="nucleotide sequence ID" value="NZ_JACAGK010000034.1"/>
</dbReference>
<dbReference type="InterPro" id="IPR010920">
    <property type="entry name" value="LSM_dom_sf"/>
</dbReference>
<feature type="domain" description="Mechanosensitive ion channel MscS" evidence="9">
    <location>
        <begin position="427"/>
        <end position="492"/>
    </location>
</feature>
<dbReference type="InterPro" id="IPR006685">
    <property type="entry name" value="MscS_channel_2nd"/>
</dbReference>
<dbReference type="InterPro" id="IPR049278">
    <property type="entry name" value="MS_channel_C"/>
</dbReference>
<gene>
    <name evidence="11" type="ORF">HX018_12095</name>
</gene>
<comment type="similarity">
    <text evidence="2">Belongs to the MscS (TC 1.A.23) family.</text>
</comment>
<dbReference type="SUPFAM" id="SSF82689">
    <property type="entry name" value="Mechanosensitive channel protein MscS (YggB), C-terminal domain"/>
    <property type="match status" value="1"/>
</dbReference>
<dbReference type="EMBL" id="JACAGK010000034">
    <property type="protein sequence ID" value="MDM1048975.1"/>
    <property type="molecule type" value="Genomic_DNA"/>
</dbReference>
<keyword evidence="3" id="KW-1003">Cell membrane</keyword>
<dbReference type="PANTHER" id="PTHR30221:SF18">
    <property type="entry name" value="SLL0590 PROTEIN"/>
    <property type="match status" value="1"/>
</dbReference>
<feature type="transmembrane region" description="Helical" evidence="7">
    <location>
        <begin position="414"/>
        <end position="440"/>
    </location>
</feature>
<evidence type="ECO:0000256" key="3">
    <source>
        <dbReference type="ARBA" id="ARBA00022475"/>
    </source>
</evidence>
<evidence type="ECO:0000256" key="2">
    <source>
        <dbReference type="ARBA" id="ARBA00008017"/>
    </source>
</evidence>
<keyword evidence="4 7" id="KW-0812">Transmembrane</keyword>
<keyword evidence="5 7" id="KW-1133">Transmembrane helix</keyword>
<keyword evidence="6 7" id="KW-0472">Membrane</keyword>
<accession>A0ABT7NP68</accession>
<dbReference type="InterPro" id="IPR045275">
    <property type="entry name" value="MscS_archaea/bacteria_type"/>
</dbReference>
<dbReference type="PANTHER" id="PTHR30221">
    <property type="entry name" value="SMALL-CONDUCTANCE MECHANOSENSITIVE CHANNEL"/>
    <property type="match status" value="1"/>
</dbReference>
<comment type="subcellular location">
    <subcellularLocation>
        <location evidence="1">Cell membrane</location>
        <topology evidence="1">Multi-pass membrane protein</topology>
    </subcellularLocation>
</comment>
<feature type="transmembrane region" description="Helical" evidence="7">
    <location>
        <begin position="384"/>
        <end position="402"/>
    </location>
</feature>
<feature type="signal peptide" evidence="8">
    <location>
        <begin position="1"/>
        <end position="22"/>
    </location>
</feature>
<evidence type="ECO:0000256" key="5">
    <source>
        <dbReference type="ARBA" id="ARBA00022989"/>
    </source>
</evidence>
<feature type="domain" description="Mechanosensitive ion channel MscS C-terminal" evidence="10">
    <location>
        <begin position="504"/>
        <end position="585"/>
    </location>
</feature>
<name>A0ABT7NP68_9SPHI</name>
<organism evidence="11 12">
    <name type="scientific">Sphingobacterium hotanense</name>
    <dbReference type="NCBI Taxonomy" id="649196"/>
    <lineage>
        <taxon>Bacteria</taxon>
        <taxon>Pseudomonadati</taxon>
        <taxon>Bacteroidota</taxon>
        <taxon>Sphingobacteriia</taxon>
        <taxon>Sphingobacteriales</taxon>
        <taxon>Sphingobacteriaceae</taxon>
        <taxon>Sphingobacterium</taxon>
    </lineage>
</organism>
<dbReference type="SUPFAM" id="SSF50182">
    <property type="entry name" value="Sm-like ribonucleoproteins"/>
    <property type="match status" value="1"/>
</dbReference>
<evidence type="ECO:0000256" key="6">
    <source>
        <dbReference type="ARBA" id="ARBA00023136"/>
    </source>
</evidence>
<proteinExistence type="inferred from homology"/>
<comment type="caution">
    <text evidence="11">The sequence shown here is derived from an EMBL/GenBank/DDBJ whole genome shotgun (WGS) entry which is preliminary data.</text>
</comment>
<feature type="transmembrane region" description="Helical" evidence="7">
    <location>
        <begin position="327"/>
        <end position="349"/>
    </location>
</feature>
<dbReference type="Gene3D" id="1.10.287.1260">
    <property type="match status" value="1"/>
</dbReference>
<dbReference type="InterPro" id="IPR023408">
    <property type="entry name" value="MscS_beta-dom_sf"/>
</dbReference>
<dbReference type="Gene3D" id="2.30.30.60">
    <property type="match status" value="1"/>
</dbReference>
<evidence type="ECO:0000256" key="4">
    <source>
        <dbReference type="ARBA" id="ARBA00022692"/>
    </source>
</evidence>
<evidence type="ECO:0000259" key="9">
    <source>
        <dbReference type="Pfam" id="PF00924"/>
    </source>
</evidence>
<evidence type="ECO:0000313" key="11">
    <source>
        <dbReference type="EMBL" id="MDM1048975.1"/>
    </source>
</evidence>
<dbReference type="Pfam" id="PF00924">
    <property type="entry name" value="MS_channel_2nd"/>
    <property type="match status" value="1"/>
</dbReference>